<evidence type="ECO:0000313" key="3">
    <source>
        <dbReference type="Proteomes" id="UP000499080"/>
    </source>
</evidence>
<protein>
    <submittedName>
        <fullName evidence="2">Uncharacterized protein</fullName>
    </submittedName>
</protein>
<feature type="region of interest" description="Disordered" evidence="1">
    <location>
        <begin position="74"/>
        <end position="119"/>
    </location>
</feature>
<accession>A0A4Y2W7S5</accession>
<feature type="compositionally biased region" description="Polar residues" evidence="1">
    <location>
        <begin position="90"/>
        <end position="119"/>
    </location>
</feature>
<dbReference type="Proteomes" id="UP000499080">
    <property type="component" value="Unassembled WGS sequence"/>
</dbReference>
<organism evidence="2 3">
    <name type="scientific">Araneus ventricosus</name>
    <name type="common">Orbweaver spider</name>
    <name type="synonym">Epeira ventricosa</name>
    <dbReference type="NCBI Taxonomy" id="182803"/>
    <lineage>
        <taxon>Eukaryota</taxon>
        <taxon>Metazoa</taxon>
        <taxon>Ecdysozoa</taxon>
        <taxon>Arthropoda</taxon>
        <taxon>Chelicerata</taxon>
        <taxon>Arachnida</taxon>
        <taxon>Araneae</taxon>
        <taxon>Araneomorphae</taxon>
        <taxon>Entelegynae</taxon>
        <taxon>Araneoidea</taxon>
        <taxon>Araneidae</taxon>
        <taxon>Araneus</taxon>
    </lineage>
</organism>
<evidence type="ECO:0000256" key="1">
    <source>
        <dbReference type="SAM" id="MobiDB-lite"/>
    </source>
</evidence>
<comment type="caution">
    <text evidence="2">The sequence shown here is derived from an EMBL/GenBank/DDBJ whole genome shotgun (WGS) entry which is preliminary data.</text>
</comment>
<feature type="region of interest" description="Disordered" evidence="1">
    <location>
        <begin position="1"/>
        <end position="24"/>
    </location>
</feature>
<gene>
    <name evidence="2" type="ORF">AVEN_124950_1</name>
</gene>
<name>A0A4Y2W7S5_ARAVE</name>
<dbReference type="OrthoDB" id="6436979at2759"/>
<proteinExistence type="predicted"/>
<evidence type="ECO:0000313" key="2">
    <source>
        <dbReference type="EMBL" id="GBO32578.1"/>
    </source>
</evidence>
<sequence>MLDQGFSLKENEKKSNRFSKPYQAGTSLEKAVKRLEKIASDGQWETMLATLGNDVPLKKKARVAIRVKPTSIARRSIGVMRGSKREASDRPSNGSQASKKGKNNLSENVRLNQPNAKKH</sequence>
<dbReference type="AlphaFoldDB" id="A0A4Y2W7S5"/>
<reference evidence="2 3" key="1">
    <citation type="journal article" date="2019" name="Sci. Rep.">
        <title>Orb-weaving spider Araneus ventricosus genome elucidates the spidroin gene catalogue.</title>
        <authorList>
            <person name="Kono N."/>
            <person name="Nakamura H."/>
            <person name="Ohtoshi R."/>
            <person name="Moran D.A.P."/>
            <person name="Shinohara A."/>
            <person name="Yoshida Y."/>
            <person name="Fujiwara M."/>
            <person name="Mori M."/>
            <person name="Tomita M."/>
            <person name="Arakawa K."/>
        </authorList>
    </citation>
    <scope>NUCLEOTIDE SEQUENCE [LARGE SCALE GENOMIC DNA]</scope>
</reference>
<keyword evidence="3" id="KW-1185">Reference proteome</keyword>
<dbReference type="EMBL" id="BGPR01056052">
    <property type="protein sequence ID" value="GBO32578.1"/>
    <property type="molecule type" value="Genomic_DNA"/>
</dbReference>